<dbReference type="Pfam" id="PF01551">
    <property type="entry name" value="Peptidase_M23"/>
    <property type="match status" value="1"/>
</dbReference>
<organism evidence="2 3">
    <name type="scientific">Nannocystis punicea</name>
    <dbReference type="NCBI Taxonomy" id="2995304"/>
    <lineage>
        <taxon>Bacteria</taxon>
        <taxon>Pseudomonadati</taxon>
        <taxon>Myxococcota</taxon>
        <taxon>Polyangia</taxon>
        <taxon>Nannocystales</taxon>
        <taxon>Nannocystaceae</taxon>
        <taxon>Nannocystis</taxon>
    </lineage>
</organism>
<dbReference type="SUPFAM" id="SSF51261">
    <property type="entry name" value="Duplicated hybrid motif"/>
    <property type="match status" value="1"/>
</dbReference>
<dbReference type="InterPro" id="IPR011055">
    <property type="entry name" value="Dup_hybrid_motif"/>
</dbReference>
<dbReference type="CDD" id="cd12797">
    <property type="entry name" value="M23_peptidase"/>
    <property type="match status" value="1"/>
</dbReference>
<reference evidence="2" key="1">
    <citation type="submission" date="2022-11" db="EMBL/GenBank/DDBJ databases">
        <title>Minimal conservation of predation-associated metabolite biosynthetic gene clusters underscores biosynthetic potential of Myxococcota including descriptions for ten novel species: Archangium lansinium sp. nov., Myxococcus landrumus sp. nov., Nannocystis bai.</title>
        <authorList>
            <person name="Ahearne A."/>
            <person name="Stevens C."/>
            <person name="Dowd S."/>
        </authorList>
    </citation>
    <scope>NUCLEOTIDE SEQUENCE</scope>
    <source>
        <strain evidence="2">Fl3</strain>
    </source>
</reference>
<dbReference type="InterPro" id="IPR050570">
    <property type="entry name" value="Cell_wall_metabolism_enzyme"/>
</dbReference>
<feature type="domain" description="M23ase beta-sheet core" evidence="1">
    <location>
        <begin position="282"/>
        <end position="388"/>
    </location>
</feature>
<evidence type="ECO:0000313" key="2">
    <source>
        <dbReference type="EMBL" id="WAS97799.1"/>
    </source>
</evidence>
<gene>
    <name evidence="2" type="ORF">O0S08_16785</name>
</gene>
<dbReference type="Gene3D" id="2.70.70.10">
    <property type="entry name" value="Glucose Permease (Domain IIA)"/>
    <property type="match status" value="1"/>
</dbReference>
<dbReference type="Proteomes" id="UP001164459">
    <property type="component" value="Chromosome"/>
</dbReference>
<dbReference type="PANTHER" id="PTHR21666:SF270">
    <property type="entry name" value="MUREIN HYDROLASE ACTIVATOR ENVC"/>
    <property type="match status" value="1"/>
</dbReference>
<evidence type="ECO:0000259" key="1">
    <source>
        <dbReference type="Pfam" id="PF01551"/>
    </source>
</evidence>
<keyword evidence="3" id="KW-1185">Reference proteome</keyword>
<evidence type="ECO:0000313" key="3">
    <source>
        <dbReference type="Proteomes" id="UP001164459"/>
    </source>
</evidence>
<protein>
    <submittedName>
        <fullName evidence="2">M23 family metallopeptidase</fullName>
    </submittedName>
</protein>
<accession>A0ABY7HET6</accession>
<sequence length="455" mass="47505">MALSSGLFVACDEDEAVLTEDAVPVLAGAPLEDDADDHDGPPIDTQDIVHVEGADDGPEVFVGVSGLGQAEVLVEGRSGEVALVASELDPEVLRAHGAEPMLDFKIADKPVAGTISSPSGYGHYCSMLYPSGVSVLGWDAAGNDPCAVIIANNGAGGTIQRAGMMSAAGANQVVTRCDGNVAFAARGLGTGPLSTNWNNSTGLNGCIHTVSPLALPIFEIGPLPTTATVDPGTGVDFARPPITTLDTSMFGWGGSLTYGSSSAQLVDFKGRRRQTLTWIDDHSAYDLGVARGTETYALANGNVIASRWLDTKCTGSDGPVQGEVYIRHTVARNPSTYNETFVAAYFHLEYLFPRAPGADVFAGDILGHTGNMGCSTGPHLHFAVIRETNVADARSFTLQVPFGVGNNGYPYTIDPWGWQAPTGVDPWGSRASSGGAFSVNLWKPGAAPDTDTWED</sequence>
<dbReference type="EMBL" id="CP114040">
    <property type="protein sequence ID" value="WAS97799.1"/>
    <property type="molecule type" value="Genomic_DNA"/>
</dbReference>
<dbReference type="PANTHER" id="PTHR21666">
    <property type="entry name" value="PEPTIDASE-RELATED"/>
    <property type="match status" value="1"/>
</dbReference>
<proteinExistence type="predicted"/>
<name>A0ABY7HET6_9BACT</name>
<dbReference type="InterPro" id="IPR016047">
    <property type="entry name" value="M23ase_b-sheet_dom"/>
</dbReference>
<dbReference type="RefSeq" id="WP_269040166.1">
    <property type="nucleotide sequence ID" value="NZ_CP114040.1"/>
</dbReference>